<dbReference type="InterPro" id="IPR000608">
    <property type="entry name" value="UBC"/>
</dbReference>
<proteinExistence type="predicted"/>
<dbReference type="CDD" id="cd23808">
    <property type="entry name" value="UBCc_UBE2W"/>
    <property type="match status" value="1"/>
</dbReference>
<reference evidence="3 4" key="1">
    <citation type="submission" date="2017-09" db="EMBL/GenBank/DDBJ databases">
        <title>Genome sequencing of Besnoitia besnoiti strain Bb-Ger1.</title>
        <authorList>
            <person name="Schares G."/>
            <person name="Venepally P."/>
            <person name="Lorenzi H.A."/>
        </authorList>
    </citation>
    <scope>NUCLEOTIDE SEQUENCE [LARGE SCALE GENOMIC DNA]</scope>
    <source>
        <strain evidence="3 4">Bb-Ger1</strain>
    </source>
</reference>
<evidence type="ECO:0000313" key="3">
    <source>
        <dbReference type="EMBL" id="PFH31676.1"/>
    </source>
</evidence>
<dbReference type="AlphaFoldDB" id="A0A2A9M709"/>
<dbReference type="Proteomes" id="UP000224006">
    <property type="component" value="Unassembled WGS sequence"/>
</dbReference>
<dbReference type="SUPFAM" id="SSF54495">
    <property type="entry name" value="UBC-like"/>
    <property type="match status" value="1"/>
</dbReference>
<sequence>MEGLNKTGLTIRKAFYTFRGGGCFVLRPPPWRRKRPNMEQGEPARPRSLWKARSSVFFLSLVLLHFVSSSALNSPLYLSFGLLRSQALCIRHQGATVDSCVFVPRCAMSSFSALRASRALAALPPQYSKLVGRREGLPSFSSLPRDRTSPAAQRALRWASTAAGAPATSSAARGSLSRLYVTHLACVSSPHAHLFPLVSRWERTGSRTGPWSLSQSPSLFLATLLPATDRADKSIPPFCGAASSPVASSRSPLPAASACQSGGDVSFSSGLPRGGSLASPSAPASGPFFSRPLGLAPSSYAGSAMRRSPDDLAQLDANSVRDWPPSSVSRLAPSPSGAPPLQAACVPPTLGCVAAAQPPCCSSRGAEETTETEGGRPQIPSSSGSLHSQDVEAACTEQQRAERTPIASSEARGTENTTAGEIGEREDTREESEKSAAADRELKEKRELYVEERDGKQEVGKSLADGALPPRDGRQSTGEGGGNAVEEAQREDRLREGGEGEDSARDREQEAETADARGELGRERLAQEKKKADGAQQAIALRHLQRRFSPGHANYRVQKELQAFLSNPPPNCRVYVHPSNIRVWLIEMTGIKGSPYENETYRLKVVIPPDYPFKAPTCFFLQPTPVHPHVYSNGDICLNLLGSDWRPSLSISAVAVAILSMLTSAKQKQLPMDNAAHVDVPAGHRDTQFLYHDDKV</sequence>
<feature type="region of interest" description="Disordered" evidence="1">
    <location>
        <begin position="317"/>
        <end position="339"/>
    </location>
</feature>
<feature type="compositionally biased region" description="Basic and acidic residues" evidence="1">
    <location>
        <begin position="487"/>
        <end position="533"/>
    </location>
</feature>
<protein>
    <submittedName>
        <fullName evidence="3">Putative ubiquitin conjugating enzyme E2</fullName>
    </submittedName>
</protein>
<feature type="compositionally biased region" description="Polar residues" evidence="1">
    <location>
        <begin position="379"/>
        <end position="388"/>
    </location>
</feature>
<accession>A0A2A9M709</accession>
<feature type="domain" description="UBC core" evidence="2">
    <location>
        <begin position="552"/>
        <end position="696"/>
    </location>
</feature>
<dbReference type="EMBL" id="NWUJ01000014">
    <property type="protein sequence ID" value="PFH31676.1"/>
    <property type="molecule type" value="Genomic_DNA"/>
</dbReference>
<dbReference type="KEGG" id="bbes:BESB_026500"/>
<organism evidence="3 4">
    <name type="scientific">Besnoitia besnoiti</name>
    <name type="common">Apicomplexan protozoan</name>
    <dbReference type="NCBI Taxonomy" id="94643"/>
    <lineage>
        <taxon>Eukaryota</taxon>
        <taxon>Sar</taxon>
        <taxon>Alveolata</taxon>
        <taxon>Apicomplexa</taxon>
        <taxon>Conoidasida</taxon>
        <taxon>Coccidia</taxon>
        <taxon>Eucoccidiorida</taxon>
        <taxon>Eimeriorina</taxon>
        <taxon>Sarcocystidae</taxon>
        <taxon>Besnoitia</taxon>
    </lineage>
</organism>
<dbReference type="RefSeq" id="XP_029215685.1">
    <property type="nucleotide sequence ID" value="XM_029361330.1"/>
</dbReference>
<comment type="caution">
    <text evidence="3">The sequence shown here is derived from an EMBL/GenBank/DDBJ whole genome shotgun (WGS) entry which is preliminary data.</text>
</comment>
<gene>
    <name evidence="3" type="ORF">BESB_026500</name>
</gene>
<dbReference type="STRING" id="94643.A0A2A9M709"/>
<name>A0A2A9M709_BESBE</name>
<evidence type="ECO:0000313" key="4">
    <source>
        <dbReference type="Proteomes" id="UP000224006"/>
    </source>
</evidence>
<dbReference type="InterPro" id="IPR016135">
    <property type="entry name" value="UBQ-conjugating_enzyme/RWD"/>
</dbReference>
<feature type="compositionally biased region" description="Basic and acidic residues" evidence="1">
    <location>
        <begin position="422"/>
        <end position="459"/>
    </location>
</feature>
<dbReference type="Pfam" id="PF00179">
    <property type="entry name" value="UQ_con"/>
    <property type="match status" value="1"/>
</dbReference>
<keyword evidence="4" id="KW-1185">Reference proteome</keyword>
<feature type="region of interest" description="Disordered" evidence="1">
    <location>
        <begin position="360"/>
        <end position="534"/>
    </location>
</feature>
<dbReference type="InterPro" id="IPR050113">
    <property type="entry name" value="Ub_conjugating_enzyme"/>
</dbReference>
<evidence type="ECO:0000259" key="2">
    <source>
        <dbReference type="PROSITE" id="PS50127"/>
    </source>
</evidence>
<dbReference type="PROSITE" id="PS50127">
    <property type="entry name" value="UBC_2"/>
    <property type="match status" value="1"/>
</dbReference>
<dbReference type="OrthoDB" id="1158011at2759"/>
<dbReference type="PANTHER" id="PTHR24067">
    <property type="entry name" value="UBIQUITIN-CONJUGATING ENZYME E2"/>
    <property type="match status" value="1"/>
</dbReference>
<dbReference type="Gene3D" id="3.10.110.10">
    <property type="entry name" value="Ubiquitin Conjugating Enzyme"/>
    <property type="match status" value="1"/>
</dbReference>
<dbReference type="SMART" id="SM00212">
    <property type="entry name" value="UBCc"/>
    <property type="match status" value="1"/>
</dbReference>
<dbReference type="GeneID" id="40307702"/>
<evidence type="ECO:0000256" key="1">
    <source>
        <dbReference type="SAM" id="MobiDB-lite"/>
    </source>
</evidence>
<dbReference type="VEuPathDB" id="ToxoDB:BESB_026500"/>